<evidence type="ECO:0000313" key="1">
    <source>
        <dbReference type="EMBL" id="EHK96095.1"/>
    </source>
</evidence>
<sequence>MRQDGEYTETVWKPQQKPPAIRRWSATSSDFWPATFLETQLVVSLVCDN</sequence>
<keyword evidence="2" id="KW-1185">Reference proteome</keyword>
<protein>
    <submittedName>
        <fullName evidence="1">Uncharacterized protein</fullName>
    </submittedName>
</protein>
<reference evidence="1 2" key="1">
    <citation type="journal article" date="2012" name="Eukaryot. Cell">
        <title>Genome sequence of the fungus Glarea lozoyensis: the first genome sequence of a species from the Helotiaceae family.</title>
        <authorList>
            <person name="Youssar L."/>
            <person name="Gruening B.A."/>
            <person name="Erxleben A."/>
            <person name="Guenther S."/>
            <person name="Huettel W."/>
        </authorList>
    </citation>
    <scope>NUCLEOTIDE SEQUENCE [LARGE SCALE GENOMIC DNA]</scope>
    <source>
        <strain evidence="2">ATCC 74030 / MF5533</strain>
    </source>
</reference>
<evidence type="ECO:0000313" key="2">
    <source>
        <dbReference type="Proteomes" id="UP000005446"/>
    </source>
</evidence>
<gene>
    <name evidence="1" type="ORF">M7I_8208</name>
</gene>
<dbReference type="InParanoid" id="H0EZE3"/>
<comment type="caution">
    <text evidence="1">The sequence shown here is derived from an EMBL/GenBank/DDBJ whole genome shotgun (WGS) entry which is preliminary data.</text>
</comment>
<dbReference type="EMBL" id="AGUE01000281">
    <property type="protein sequence ID" value="EHK96095.1"/>
    <property type="molecule type" value="Genomic_DNA"/>
</dbReference>
<dbReference type="Proteomes" id="UP000005446">
    <property type="component" value="Unassembled WGS sequence"/>
</dbReference>
<proteinExistence type="predicted"/>
<dbReference type="HOGENOM" id="CLU_3143236_0_0_1"/>
<name>H0EZE3_GLAL7</name>
<organism evidence="1 2">
    <name type="scientific">Glarea lozoyensis (strain ATCC 74030 / MF5533)</name>
    <dbReference type="NCBI Taxonomy" id="1104152"/>
    <lineage>
        <taxon>Eukaryota</taxon>
        <taxon>Fungi</taxon>
        <taxon>Dikarya</taxon>
        <taxon>Ascomycota</taxon>
        <taxon>Pezizomycotina</taxon>
        <taxon>Leotiomycetes</taxon>
        <taxon>Helotiales</taxon>
        <taxon>Helotiaceae</taxon>
        <taxon>Glarea</taxon>
    </lineage>
</organism>
<dbReference type="AlphaFoldDB" id="H0EZE3"/>
<accession>H0EZE3</accession>